<dbReference type="PANTHER" id="PTHR42985">
    <property type="entry name" value="SODIUM-COUPLED MONOCARBOXYLATE TRANSPORTER"/>
    <property type="match status" value="1"/>
</dbReference>
<reference evidence="12" key="1">
    <citation type="submission" date="2008-03" db="EMBL/GenBank/DDBJ databases">
        <title>Annotation of Ixodes scapularis.</title>
        <authorList>
            <consortium name="Ixodes scapularis Genome Project Consortium"/>
            <person name="Caler E."/>
            <person name="Hannick L.I."/>
            <person name="Bidwell S."/>
            <person name="Joardar V."/>
            <person name="Thiagarajan M."/>
            <person name="Amedeo P."/>
            <person name="Galinsky K.J."/>
            <person name="Schobel S."/>
            <person name="Inman J."/>
            <person name="Hostetler J."/>
            <person name="Miller J."/>
            <person name="Hammond M."/>
            <person name="Megy K."/>
            <person name="Lawson D."/>
            <person name="Kodira C."/>
            <person name="Sutton G."/>
            <person name="Meyer J."/>
            <person name="Hill C.A."/>
            <person name="Birren B."/>
            <person name="Nene V."/>
            <person name="Collins F."/>
            <person name="Alarcon-Chaidez F."/>
            <person name="Wikel S."/>
            <person name="Strausberg R."/>
        </authorList>
    </citation>
    <scope>NUCLEOTIDE SEQUENCE [LARGE SCALE GENOMIC DNA]</scope>
    <source>
        <strain evidence="12">Wikel</strain>
    </source>
</reference>
<keyword evidence="5" id="KW-0812">Transmembrane</keyword>
<dbReference type="Proteomes" id="UP000001555">
    <property type="component" value="Unassembled WGS sequence"/>
</dbReference>
<dbReference type="GO" id="GO:0022857">
    <property type="term" value="F:transmembrane transporter activity"/>
    <property type="evidence" value="ECO:0007669"/>
    <property type="project" value="InterPro"/>
</dbReference>
<dbReference type="Gene3D" id="1.20.1730.10">
    <property type="entry name" value="Sodium/glucose cotransporter"/>
    <property type="match status" value="1"/>
</dbReference>
<evidence type="ECO:0000313" key="12">
    <source>
        <dbReference type="Proteomes" id="UP000001555"/>
    </source>
</evidence>
<keyword evidence="7" id="KW-0915">Sodium</keyword>
<keyword evidence="4" id="KW-1003">Cell membrane</keyword>
<dbReference type="InterPro" id="IPR001734">
    <property type="entry name" value="Na/solute_symporter"/>
</dbReference>
<dbReference type="GO" id="GO:0006814">
    <property type="term" value="P:sodium ion transport"/>
    <property type="evidence" value="ECO:0007669"/>
    <property type="project" value="UniProtKB-KW"/>
</dbReference>
<dbReference type="VEuPathDB" id="VectorBase:ISCW002008"/>
<dbReference type="PANTHER" id="PTHR42985:SF40">
    <property type="entry name" value="LD47995P-RELATED"/>
    <property type="match status" value="1"/>
</dbReference>
<keyword evidence="9" id="KW-0472">Membrane</keyword>
<dbReference type="VEuPathDB" id="VectorBase:ISCI002008"/>
<dbReference type="OrthoDB" id="6508424at2759"/>
<proteinExistence type="inferred from homology"/>
<dbReference type="InterPro" id="IPR051163">
    <property type="entry name" value="Sodium:Solute_Symporter_SSF"/>
</dbReference>
<keyword evidence="3" id="KW-0813">Transport</keyword>
<evidence type="ECO:0000256" key="6">
    <source>
        <dbReference type="ARBA" id="ARBA00022989"/>
    </source>
</evidence>
<dbReference type="PROSITE" id="PS50283">
    <property type="entry name" value="NA_SOLUT_SYMP_3"/>
    <property type="match status" value="1"/>
</dbReference>
<name>A0A1S4KN75_IXOSC</name>
<evidence type="ECO:0000256" key="10">
    <source>
        <dbReference type="ARBA" id="ARBA00023201"/>
    </source>
</evidence>
<evidence type="ECO:0000313" key="11">
    <source>
        <dbReference type="EnsemblMetazoa" id="ISCW002008-PA"/>
    </source>
</evidence>
<evidence type="ECO:0000256" key="4">
    <source>
        <dbReference type="ARBA" id="ARBA00022475"/>
    </source>
</evidence>
<evidence type="ECO:0000256" key="8">
    <source>
        <dbReference type="ARBA" id="ARBA00023065"/>
    </source>
</evidence>
<keyword evidence="10" id="KW-0739">Sodium transport</keyword>
<evidence type="ECO:0000256" key="5">
    <source>
        <dbReference type="ARBA" id="ARBA00022692"/>
    </source>
</evidence>
<evidence type="ECO:0000256" key="2">
    <source>
        <dbReference type="ARBA" id="ARBA00006434"/>
    </source>
</evidence>
<evidence type="ECO:0000256" key="3">
    <source>
        <dbReference type="ARBA" id="ARBA00022448"/>
    </source>
</evidence>
<keyword evidence="8" id="KW-0406">Ion transport</keyword>
<keyword evidence="6" id="KW-1133">Transmembrane helix</keyword>
<organism evidence="11 12">
    <name type="scientific">Ixodes scapularis</name>
    <name type="common">Black-legged tick</name>
    <name type="synonym">Deer tick</name>
    <dbReference type="NCBI Taxonomy" id="6945"/>
    <lineage>
        <taxon>Eukaryota</taxon>
        <taxon>Metazoa</taxon>
        <taxon>Ecdysozoa</taxon>
        <taxon>Arthropoda</taxon>
        <taxon>Chelicerata</taxon>
        <taxon>Arachnida</taxon>
        <taxon>Acari</taxon>
        <taxon>Parasitiformes</taxon>
        <taxon>Ixodida</taxon>
        <taxon>Ixodoidea</taxon>
        <taxon>Ixodidae</taxon>
        <taxon>Ixodinae</taxon>
        <taxon>Ixodes</taxon>
    </lineage>
</organism>
<dbReference type="VEuPathDB" id="VectorBase:ISCP_014130"/>
<protein>
    <submittedName>
        <fullName evidence="11">Uncharacterized protein</fullName>
    </submittedName>
</protein>
<evidence type="ECO:0000256" key="1">
    <source>
        <dbReference type="ARBA" id="ARBA00004651"/>
    </source>
</evidence>
<dbReference type="InterPro" id="IPR038377">
    <property type="entry name" value="Na/Glc_symporter_sf"/>
</dbReference>
<dbReference type="InParanoid" id="A0A1S4KN75"/>
<evidence type="ECO:0000256" key="9">
    <source>
        <dbReference type="ARBA" id="ARBA00023136"/>
    </source>
</evidence>
<dbReference type="EnsemblMetazoa" id="ISCW002008-RA">
    <property type="protein sequence ID" value="ISCW002008-PA"/>
    <property type="gene ID" value="ISCW002008"/>
</dbReference>
<comment type="subcellular location">
    <subcellularLocation>
        <location evidence="1">Cell membrane</location>
        <topology evidence="1">Multi-pass membrane protein</topology>
    </subcellularLocation>
</comment>
<accession>A0A1S4KN75</accession>
<evidence type="ECO:0000256" key="7">
    <source>
        <dbReference type="ARBA" id="ARBA00023053"/>
    </source>
</evidence>
<keyword evidence="12" id="KW-1185">Reference proteome</keyword>
<reference evidence="11" key="2">
    <citation type="submission" date="2020-05" db="UniProtKB">
        <authorList>
            <consortium name="EnsemblMetazoa"/>
        </authorList>
    </citation>
    <scope>IDENTIFICATION</scope>
    <source>
        <strain evidence="11">wikel</strain>
    </source>
</reference>
<dbReference type="EMBL" id="ABJB011076277">
    <property type="status" value="NOT_ANNOTATED_CDS"/>
    <property type="molecule type" value="Genomic_DNA"/>
</dbReference>
<dbReference type="GO" id="GO:0005886">
    <property type="term" value="C:plasma membrane"/>
    <property type="evidence" value="ECO:0007669"/>
    <property type="project" value="UniProtKB-SubCell"/>
</dbReference>
<dbReference type="AlphaFoldDB" id="A0A1S4KN75"/>
<sequence length="117" mass="13176">ENAWSCLIGLLATHMYRSGMDQMVVQRYLASRTLEEAKRTARFGMALLSVYYASVTGMGILIIYWFRDCDPQLSGAIKQLDQLLPFYVKKHLAKFPGFSGLFVAGVVSAATRYYSPH</sequence>
<comment type="similarity">
    <text evidence="2">Belongs to the sodium:solute symporter (SSF) (TC 2.A.21) family.</text>
</comment>